<accession>A0A0A1U740</accession>
<sequence>MSQRAIRNELLKKEETILGKYHIHPSYPKFPSFPQPPEPNYFFIKTSVKLPPSHLGLSHLFEIGFYLKSARDFIHIMFTCKKFRLFTNEYTEFNPIDDFTIFPLIKNQYFYFELSDYTDPRCFRKKPGMVKYVYYPEVSYTESLWLYYKVNLECPNVVYSGADYIRFGFIIPKHIHRMGDACFYSSPPRGLQSYTIPDHIWKLGQMAFKRCTNITEIICAKTNLYIPSLAFALDKNVMRVVLNGIDSLPQGLFAYCEKLTEVQIPTTVSYLSNFCFTGCKSLPEIHIPSIVTSIGFNSFEECLELTYVNLPDHIKEIPDYSFADCKSLVELKLPSKITRIGNAAFAFSAKLQSINIPSTVTYVGESCFLCCSQLVNIAEDIKNVKVKENFCTLTVANEDRIKLNNMKFIQELEAANSSDLEKMDWSSLRKYQ</sequence>
<dbReference type="GeneID" id="14887810"/>
<name>A0A0A1U740_ENTIV</name>
<dbReference type="Pfam" id="PF13306">
    <property type="entry name" value="LRR_5"/>
    <property type="match status" value="1"/>
</dbReference>
<evidence type="ECO:0000313" key="1">
    <source>
        <dbReference type="EMBL" id="ELP88817.1"/>
    </source>
</evidence>
<dbReference type="Proteomes" id="UP000014680">
    <property type="component" value="Unassembled WGS sequence"/>
</dbReference>
<gene>
    <name evidence="1" type="ORF">EIN_368150</name>
</gene>
<dbReference type="VEuPathDB" id="AmoebaDB:EIN_368150"/>
<keyword evidence="2" id="KW-1185">Reference proteome</keyword>
<evidence type="ECO:0008006" key="3">
    <source>
        <dbReference type="Google" id="ProtNLM"/>
    </source>
</evidence>
<dbReference type="InterPro" id="IPR053139">
    <property type="entry name" value="Surface_bspA-like"/>
</dbReference>
<organism evidence="1 2">
    <name type="scientific">Entamoeba invadens IP1</name>
    <dbReference type="NCBI Taxonomy" id="370355"/>
    <lineage>
        <taxon>Eukaryota</taxon>
        <taxon>Amoebozoa</taxon>
        <taxon>Evosea</taxon>
        <taxon>Archamoebae</taxon>
        <taxon>Mastigamoebida</taxon>
        <taxon>Entamoebidae</taxon>
        <taxon>Entamoeba</taxon>
    </lineage>
</organism>
<evidence type="ECO:0000313" key="2">
    <source>
        <dbReference type="Proteomes" id="UP000014680"/>
    </source>
</evidence>
<dbReference type="EMBL" id="KB206690">
    <property type="protein sequence ID" value="ELP88817.1"/>
    <property type="molecule type" value="Genomic_DNA"/>
</dbReference>
<dbReference type="InterPro" id="IPR032675">
    <property type="entry name" value="LRR_dom_sf"/>
</dbReference>
<dbReference type="Gene3D" id="3.80.10.10">
    <property type="entry name" value="Ribonuclease Inhibitor"/>
    <property type="match status" value="2"/>
</dbReference>
<dbReference type="SUPFAM" id="SSF52058">
    <property type="entry name" value="L domain-like"/>
    <property type="match status" value="1"/>
</dbReference>
<dbReference type="PANTHER" id="PTHR45661">
    <property type="entry name" value="SURFACE ANTIGEN"/>
    <property type="match status" value="1"/>
</dbReference>
<dbReference type="AlphaFoldDB" id="A0A0A1U740"/>
<dbReference type="RefSeq" id="XP_004255588.1">
    <property type="nucleotide sequence ID" value="XM_004255540.1"/>
</dbReference>
<reference evidence="1 2" key="1">
    <citation type="submission" date="2012-10" db="EMBL/GenBank/DDBJ databases">
        <authorList>
            <person name="Zafar N."/>
            <person name="Inman J."/>
            <person name="Hall N."/>
            <person name="Lorenzi H."/>
            <person name="Caler E."/>
        </authorList>
    </citation>
    <scope>NUCLEOTIDE SEQUENCE [LARGE SCALE GENOMIC DNA]</scope>
    <source>
        <strain evidence="1 2">IP1</strain>
    </source>
</reference>
<dbReference type="InterPro" id="IPR026906">
    <property type="entry name" value="LRR_5"/>
</dbReference>
<protein>
    <recommendedName>
        <fullName evidence="3">Leucine rich repeat containing protein BspA family protein</fullName>
    </recommendedName>
</protein>
<proteinExistence type="predicted"/>
<dbReference type="KEGG" id="eiv:EIN_368150"/>
<dbReference type="PANTHER" id="PTHR45661:SF3">
    <property type="entry name" value="IG-LIKE DOMAIN-CONTAINING PROTEIN"/>
    <property type="match status" value="1"/>
</dbReference>